<evidence type="ECO:0000313" key="2">
    <source>
        <dbReference type="Proteomes" id="UP000244338"/>
    </source>
</evidence>
<sequence>MVGVPPPFPGGGGSVGCGHWQITVGRHVGRMMIFGPLLFLVGT</sequence>
<reference evidence="2" key="1">
    <citation type="journal article" date="2018" name="Sci. Rep.">
        <title>Lignite coal burning seam in the remote Altai Mountains harbors a hydrogen-driven thermophilic microbial community.</title>
        <authorList>
            <person name="Kadnikov V.V."/>
            <person name="Mardanov A.V."/>
            <person name="Ivasenko D.A."/>
            <person name="Antsiferov D.V."/>
            <person name="Beletsky A.V."/>
            <person name="Karnachuk O.V."/>
            <person name="Ravin N.V."/>
        </authorList>
    </citation>
    <scope>NUCLEOTIDE SEQUENCE [LARGE SCALE GENOMIC DNA]</scope>
</reference>
<dbReference type="EMBL" id="PEBX01000002">
    <property type="protein sequence ID" value="PTQ57806.1"/>
    <property type="molecule type" value="Genomic_DNA"/>
</dbReference>
<organism evidence="1 2">
    <name type="scientific">Candidatus Carbonibacillus altaicus</name>
    <dbReference type="NCBI Taxonomy" id="2163959"/>
    <lineage>
        <taxon>Bacteria</taxon>
        <taxon>Bacillati</taxon>
        <taxon>Bacillota</taxon>
        <taxon>Bacilli</taxon>
        <taxon>Bacillales</taxon>
        <taxon>Candidatus Carbonibacillus</taxon>
    </lineage>
</organism>
<name>A0A2R6Y553_9BACL</name>
<gene>
    <name evidence="1" type="ORF">BSOLF_0668</name>
</gene>
<proteinExistence type="predicted"/>
<evidence type="ECO:0000313" key="1">
    <source>
        <dbReference type="EMBL" id="PTQ57806.1"/>
    </source>
</evidence>
<accession>A0A2R6Y553</accession>
<dbReference type="AlphaFoldDB" id="A0A2R6Y553"/>
<protein>
    <submittedName>
        <fullName evidence="1">Uncharacterized protein</fullName>
    </submittedName>
</protein>
<dbReference type="Proteomes" id="UP000244338">
    <property type="component" value="Unassembled WGS sequence"/>
</dbReference>
<comment type="caution">
    <text evidence="1">The sequence shown here is derived from an EMBL/GenBank/DDBJ whole genome shotgun (WGS) entry which is preliminary data.</text>
</comment>